<dbReference type="EMBL" id="LAZR01004678">
    <property type="protein sequence ID" value="KKN06544.1"/>
    <property type="molecule type" value="Genomic_DNA"/>
</dbReference>
<comment type="caution">
    <text evidence="1">The sequence shown here is derived from an EMBL/GenBank/DDBJ whole genome shotgun (WGS) entry which is preliminary data.</text>
</comment>
<reference evidence="1" key="1">
    <citation type="journal article" date="2015" name="Nature">
        <title>Complex archaea that bridge the gap between prokaryotes and eukaryotes.</title>
        <authorList>
            <person name="Spang A."/>
            <person name="Saw J.H."/>
            <person name="Jorgensen S.L."/>
            <person name="Zaremba-Niedzwiedzka K."/>
            <person name="Martijn J."/>
            <person name="Lind A.E."/>
            <person name="van Eijk R."/>
            <person name="Schleper C."/>
            <person name="Guy L."/>
            <person name="Ettema T.J."/>
        </authorList>
    </citation>
    <scope>NUCLEOTIDE SEQUENCE</scope>
</reference>
<evidence type="ECO:0000313" key="1">
    <source>
        <dbReference type="EMBL" id="KKN06544.1"/>
    </source>
</evidence>
<name>A0A0F9MLG5_9ZZZZ</name>
<sequence>MEHVIITGVIKDLPTRIFVTVRAFHFSFSCFRNTYNDNYRDVRYLVSLVAP</sequence>
<organism evidence="1">
    <name type="scientific">marine sediment metagenome</name>
    <dbReference type="NCBI Taxonomy" id="412755"/>
    <lineage>
        <taxon>unclassified sequences</taxon>
        <taxon>metagenomes</taxon>
        <taxon>ecological metagenomes</taxon>
    </lineage>
</organism>
<proteinExistence type="predicted"/>
<protein>
    <submittedName>
        <fullName evidence="1">Uncharacterized protein</fullName>
    </submittedName>
</protein>
<gene>
    <name evidence="1" type="ORF">LCGC14_1076280</name>
</gene>
<dbReference type="AlphaFoldDB" id="A0A0F9MLG5"/>
<accession>A0A0F9MLG5</accession>